<evidence type="ECO:0000256" key="1">
    <source>
        <dbReference type="ARBA" id="ARBA00004141"/>
    </source>
</evidence>
<evidence type="ECO:0000313" key="9">
    <source>
        <dbReference type="EMBL" id="KAJ8601168.1"/>
    </source>
</evidence>
<feature type="domain" description="CAND6/7 N-terminal" evidence="8">
    <location>
        <begin position="4"/>
        <end position="118"/>
    </location>
</feature>
<evidence type="ECO:0000256" key="6">
    <source>
        <dbReference type="SAM" id="Phobius"/>
    </source>
</evidence>
<comment type="caution">
    <text evidence="9">The sequence shown here is derived from an EMBL/GenBank/DDBJ whole genome shotgun (WGS) entry which is preliminary data.</text>
</comment>
<evidence type="ECO:0000256" key="4">
    <source>
        <dbReference type="ARBA" id="ARBA00022989"/>
    </source>
</evidence>
<protein>
    <submittedName>
        <fullName evidence="9">Uncharacterized protein</fullName>
    </submittedName>
</protein>
<keyword evidence="4 6" id="KW-1133">Transmembrane helix</keyword>
<dbReference type="Pfam" id="PF21904">
    <property type="entry name" value="CAND6-7_N"/>
    <property type="match status" value="1"/>
</dbReference>
<dbReference type="Pfam" id="PF06814">
    <property type="entry name" value="GOST_TM"/>
    <property type="match status" value="1"/>
</dbReference>
<organism evidence="9 10">
    <name type="scientific">Chrysophaeum taylorii</name>
    <dbReference type="NCBI Taxonomy" id="2483200"/>
    <lineage>
        <taxon>Eukaryota</taxon>
        <taxon>Sar</taxon>
        <taxon>Stramenopiles</taxon>
        <taxon>Ochrophyta</taxon>
        <taxon>Pelagophyceae</taxon>
        <taxon>Pelagomonadales</taxon>
        <taxon>Pelagomonadaceae</taxon>
        <taxon>Chrysophaeum</taxon>
    </lineage>
</organism>
<dbReference type="InterPro" id="IPR053937">
    <property type="entry name" value="GOST_TM"/>
</dbReference>
<dbReference type="InterPro" id="IPR054103">
    <property type="entry name" value="CAND6-7_N"/>
</dbReference>
<evidence type="ECO:0000259" key="7">
    <source>
        <dbReference type="Pfam" id="PF06814"/>
    </source>
</evidence>
<feature type="transmembrane region" description="Helical" evidence="6">
    <location>
        <begin position="353"/>
        <end position="372"/>
    </location>
</feature>
<name>A0AAD7XIZ6_9STRA</name>
<dbReference type="InterPro" id="IPR009637">
    <property type="entry name" value="GPR107/GPR108-like"/>
</dbReference>
<sequence>MVHSLSIERDDRALYRIESFCFVEGGRMNVSVSNLKVSSSRNGFRVGFVMRRAASESAAQQELEELLEQDLCLLDRDSLFSVEATGSVALRREHVVSKSEEGLYSLIFARCSPAAALTSFELEAKFWNPGPSFLSACDAALPSLFAICAGLYLALTISWFALLVTRTVHYIHWMMGVLLIFKSLAMISQSMRYHVVDRTGRGEGWQFVYYAFASLKGMTLFVVILLIGTGWSLVKPYLNDREKYTIAVVLALQVVDNVALVVFEETSPGSQRWLTWRDVLHLVDILCCCAILFPIVWSIRHLRQAAAADGKTRDNIAKLTLFRQFYIMVVSYIYFTRIVVFLLAATLPFNLLWLRYLFSEAATILFYTITGLKFRPQDDNPYLPLKREEDSPDEDDILDAEYGAKDLVELTERPSPSD</sequence>
<proteinExistence type="predicted"/>
<keyword evidence="5 6" id="KW-0472">Membrane</keyword>
<feature type="transmembrane region" description="Helical" evidence="6">
    <location>
        <begin position="325"/>
        <end position="347"/>
    </location>
</feature>
<dbReference type="Proteomes" id="UP001230188">
    <property type="component" value="Unassembled WGS sequence"/>
</dbReference>
<feature type="domain" description="GOST seven transmembrane" evidence="7">
    <location>
        <begin position="143"/>
        <end position="381"/>
    </location>
</feature>
<dbReference type="GO" id="GO:0016020">
    <property type="term" value="C:membrane"/>
    <property type="evidence" value="ECO:0007669"/>
    <property type="project" value="UniProtKB-SubCell"/>
</dbReference>
<keyword evidence="2 6" id="KW-0812">Transmembrane</keyword>
<dbReference type="EMBL" id="JAQMWT010000446">
    <property type="protein sequence ID" value="KAJ8601168.1"/>
    <property type="molecule type" value="Genomic_DNA"/>
</dbReference>
<dbReference type="PANTHER" id="PTHR21229">
    <property type="entry name" value="LUNG SEVEN TRANSMEMBRANE RECEPTOR"/>
    <property type="match status" value="1"/>
</dbReference>
<keyword evidence="3" id="KW-0732">Signal</keyword>
<dbReference type="PANTHER" id="PTHR21229:SF2">
    <property type="entry name" value="RE59932P"/>
    <property type="match status" value="1"/>
</dbReference>
<feature type="transmembrane region" description="Helical" evidence="6">
    <location>
        <begin position="140"/>
        <end position="163"/>
    </location>
</feature>
<accession>A0AAD7XIZ6</accession>
<evidence type="ECO:0000259" key="8">
    <source>
        <dbReference type="Pfam" id="PF21904"/>
    </source>
</evidence>
<keyword evidence="10" id="KW-1185">Reference proteome</keyword>
<evidence type="ECO:0000256" key="5">
    <source>
        <dbReference type="ARBA" id="ARBA00023136"/>
    </source>
</evidence>
<feature type="transmembrane region" description="Helical" evidence="6">
    <location>
        <begin position="170"/>
        <end position="187"/>
    </location>
</feature>
<gene>
    <name evidence="9" type="ORF">CTAYLR_008276</name>
</gene>
<evidence type="ECO:0000256" key="3">
    <source>
        <dbReference type="ARBA" id="ARBA00022729"/>
    </source>
</evidence>
<reference evidence="9" key="1">
    <citation type="submission" date="2023-01" db="EMBL/GenBank/DDBJ databases">
        <title>Metagenome sequencing of chrysophaentin producing Chrysophaeum taylorii.</title>
        <authorList>
            <person name="Davison J."/>
            <person name="Bewley C."/>
        </authorList>
    </citation>
    <scope>NUCLEOTIDE SEQUENCE</scope>
    <source>
        <strain evidence="9">NIES-1699</strain>
    </source>
</reference>
<comment type="subcellular location">
    <subcellularLocation>
        <location evidence="1">Membrane</location>
        <topology evidence="1">Multi-pass membrane protein</topology>
    </subcellularLocation>
</comment>
<feature type="transmembrane region" description="Helical" evidence="6">
    <location>
        <begin position="207"/>
        <end position="232"/>
    </location>
</feature>
<feature type="transmembrane region" description="Helical" evidence="6">
    <location>
        <begin position="279"/>
        <end position="297"/>
    </location>
</feature>
<dbReference type="GO" id="GO:0005794">
    <property type="term" value="C:Golgi apparatus"/>
    <property type="evidence" value="ECO:0007669"/>
    <property type="project" value="TreeGrafter"/>
</dbReference>
<dbReference type="AlphaFoldDB" id="A0AAD7XIZ6"/>
<evidence type="ECO:0000256" key="2">
    <source>
        <dbReference type="ARBA" id="ARBA00022692"/>
    </source>
</evidence>
<evidence type="ECO:0000313" key="10">
    <source>
        <dbReference type="Proteomes" id="UP001230188"/>
    </source>
</evidence>